<dbReference type="Gene3D" id="3.40.525.10">
    <property type="entry name" value="CRAL-TRIO lipid binding domain"/>
    <property type="match status" value="1"/>
</dbReference>
<dbReference type="Gene3D" id="1.10.8.20">
    <property type="entry name" value="N-terminal domain of phosphatidylinositol transfer protein sec14p"/>
    <property type="match status" value="1"/>
</dbReference>
<dbReference type="CDD" id="cd00170">
    <property type="entry name" value="SEC14"/>
    <property type="match status" value="1"/>
</dbReference>
<evidence type="ECO:0000313" key="3">
    <source>
        <dbReference type="Proteomes" id="UP000326799"/>
    </source>
</evidence>
<dbReference type="InterPro" id="IPR036865">
    <property type="entry name" value="CRAL-TRIO_dom_sf"/>
</dbReference>
<dbReference type="InterPro" id="IPR036273">
    <property type="entry name" value="CRAL/TRIO_N_dom_sf"/>
</dbReference>
<dbReference type="InterPro" id="IPR001251">
    <property type="entry name" value="CRAL-TRIO_dom"/>
</dbReference>
<dbReference type="EMBL" id="ML733391">
    <property type="protein sequence ID" value="KAB8226781.1"/>
    <property type="molecule type" value="Genomic_DNA"/>
</dbReference>
<keyword evidence="3" id="KW-1185">Reference proteome</keyword>
<protein>
    <submittedName>
        <fullName evidence="2">CRAL-TRIO domain-containing protein</fullName>
    </submittedName>
</protein>
<dbReference type="PROSITE" id="PS50191">
    <property type="entry name" value="CRAL_TRIO"/>
    <property type="match status" value="1"/>
</dbReference>
<dbReference type="SUPFAM" id="SSF52087">
    <property type="entry name" value="CRAL/TRIO domain"/>
    <property type="match status" value="1"/>
</dbReference>
<dbReference type="PANTHER" id="PTHR45657">
    <property type="entry name" value="CRAL-TRIO DOMAIN-CONTAINING PROTEIN YKL091C-RELATED"/>
    <property type="match status" value="1"/>
</dbReference>
<proteinExistence type="predicted"/>
<dbReference type="InterPro" id="IPR051026">
    <property type="entry name" value="PI/PC_transfer"/>
</dbReference>
<gene>
    <name evidence="2" type="ORF">BDV33DRAFT_4195</name>
</gene>
<reference evidence="2 3" key="1">
    <citation type="submission" date="2019-04" db="EMBL/GenBank/DDBJ databases">
        <title>Fungal friends and foes A comparative genomics study of 23 Aspergillus species from section Flavi.</title>
        <authorList>
            <consortium name="DOE Joint Genome Institute"/>
            <person name="Kjaerbolling I."/>
            <person name="Vesth T.C."/>
            <person name="Frisvad J.C."/>
            <person name="Nybo J.L."/>
            <person name="Theobald S."/>
            <person name="Kildgaard S."/>
            <person name="Petersen T.I."/>
            <person name="Kuo A."/>
            <person name="Sato A."/>
            <person name="Lyhne E.K."/>
            <person name="Kogle M.E."/>
            <person name="Wiebenga A."/>
            <person name="Kun R.S."/>
            <person name="Lubbers R.J."/>
            <person name="Makela M.R."/>
            <person name="Barry K."/>
            <person name="Chovatia M."/>
            <person name="Clum A."/>
            <person name="Daum C."/>
            <person name="Haridas S."/>
            <person name="He G."/>
            <person name="LaButti K."/>
            <person name="Lipzen A."/>
            <person name="Mondo S."/>
            <person name="Pangilinan J."/>
            <person name="Riley R."/>
            <person name="Salamov A."/>
            <person name="Simmons B.A."/>
            <person name="Magnuson J.K."/>
            <person name="Henrissat B."/>
            <person name="Mortensen U.H."/>
            <person name="Larsen T.O."/>
            <person name="De vries R.P."/>
            <person name="Grigoriev I.V."/>
            <person name="Machida M."/>
            <person name="Baker S.E."/>
            <person name="Andersen M.R."/>
        </authorList>
    </citation>
    <scope>NUCLEOTIDE SEQUENCE [LARGE SCALE GENOMIC DNA]</scope>
    <source>
        <strain evidence="2 3">CBS 126849</strain>
    </source>
</reference>
<accession>A0A5N6FA48</accession>
<dbReference type="Proteomes" id="UP000326799">
    <property type="component" value="Unassembled WGS sequence"/>
</dbReference>
<organism evidence="2 3">
    <name type="scientific">Aspergillus novoparasiticus</name>
    <dbReference type="NCBI Taxonomy" id="986946"/>
    <lineage>
        <taxon>Eukaryota</taxon>
        <taxon>Fungi</taxon>
        <taxon>Dikarya</taxon>
        <taxon>Ascomycota</taxon>
        <taxon>Pezizomycotina</taxon>
        <taxon>Eurotiomycetes</taxon>
        <taxon>Eurotiomycetidae</taxon>
        <taxon>Eurotiales</taxon>
        <taxon>Aspergillaceae</taxon>
        <taxon>Aspergillus</taxon>
        <taxon>Aspergillus subgen. Circumdati</taxon>
    </lineage>
</organism>
<dbReference type="PANTHER" id="PTHR45657:SF20">
    <property type="entry name" value="CRAL_TRIO DOMAIN PROTEIN (AFU_ORTHOLOGUE AFUA_5G00680)"/>
    <property type="match status" value="1"/>
</dbReference>
<dbReference type="AlphaFoldDB" id="A0A5N6FA48"/>
<sequence length="340" mass="38469">MHTLKADEAAALTTFSQLCTEQGLLKRPSELGGNDIVDGINDETALLRFLQARRMKPHDALKQFQEATTFHAEKNVHALYNVISVDDYEDTRRLYPHWTGRRDKQGQPILMIDLAYLKNEAMTRWRETRNMSCADASATSSPDMAQRVCVFHDGLTRFILPLCTAMNDRPDRSSPVTKSTYLVDASTLSLKQVWDMRDFAQEVSWILATCYPETISHIILCNAPPSFAIMWNIVKNLVDPRTAEKLVILKSAEVYSTLEKCIDHVNIPKQFGGEFVFKNGMLPDLDEGIRQTLFWIDPKNSLPPGPLKWVQDGEDRKAIATGCVGGIERAEEIAILRKLE</sequence>
<feature type="domain" description="CRAL-TRIO" evidence="1">
    <location>
        <begin position="87"/>
        <end position="279"/>
    </location>
</feature>
<dbReference type="SUPFAM" id="SSF46938">
    <property type="entry name" value="CRAL/TRIO N-terminal domain"/>
    <property type="match status" value="1"/>
</dbReference>
<evidence type="ECO:0000259" key="1">
    <source>
        <dbReference type="PROSITE" id="PS50191"/>
    </source>
</evidence>
<name>A0A5N6FA48_9EURO</name>
<evidence type="ECO:0000313" key="2">
    <source>
        <dbReference type="EMBL" id="KAB8226781.1"/>
    </source>
</evidence>
<dbReference type="SMART" id="SM00516">
    <property type="entry name" value="SEC14"/>
    <property type="match status" value="1"/>
</dbReference>
<dbReference type="Pfam" id="PF00650">
    <property type="entry name" value="CRAL_TRIO"/>
    <property type="match status" value="1"/>
</dbReference>